<dbReference type="Pfam" id="PF06089">
    <property type="entry name" value="Asparaginase_II"/>
    <property type="match status" value="1"/>
</dbReference>
<dbReference type="PANTHER" id="PTHR42110">
    <property type="entry name" value="L-ASPARAGINASE, PUTATIVE (AFU_ORTHOLOGUE AFUA_3G11890)-RELATED"/>
    <property type="match status" value="1"/>
</dbReference>
<proteinExistence type="predicted"/>
<dbReference type="Proteomes" id="UP000277424">
    <property type="component" value="Unassembled WGS sequence"/>
</dbReference>
<dbReference type="InterPro" id="IPR010349">
    <property type="entry name" value="Asparaginase_II"/>
</dbReference>
<reference evidence="1 2" key="1">
    <citation type="submission" date="2018-10" db="EMBL/GenBank/DDBJ databases">
        <title>Comparative analysis of microorganisms from saline springs in Andes Mountain Range, Colombia.</title>
        <authorList>
            <person name="Rubin E."/>
        </authorList>
    </citation>
    <scope>NUCLEOTIDE SEQUENCE [LARGE SCALE GENOMIC DNA]</scope>
    <source>
        <strain evidence="1 2">USBA 36</strain>
    </source>
</reference>
<dbReference type="PANTHER" id="PTHR42110:SF1">
    <property type="entry name" value="L-ASPARAGINASE, PUTATIVE (AFU_ORTHOLOGUE AFUA_3G11890)-RELATED"/>
    <property type="match status" value="1"/>
</dbReference>
<dbReference type="AlphaFoldDB" id="A0A420WR61"/>
<evidence type="ECO:0000313" key="1">
    <source>
        <dbReference type="EMBL" id="RKQ73538.1"/>
    </source>
</evidence>
<name>A0A420WR61_9PROT</name>
<dbReference type="RefSeq" id="WP_121218491.1">
    <property type="nucleotide sequence ID" value="NZ_RBIG01000001.1"/>
</dbReference>
<sequence length="351" mass="36972">MTEEILRVQTNTAGSGSAAPIAVEVTRGGMVESFHRVIAAVADASGSLRHAWGDAGRLVYGRSAIKPLQAIPFVESGAADAYELADRHISLSCASHSGETMHTETVDAWLSQLGLGNNDLECGNQMPSHEPTAHAMIRKGESACRIHNNCSGKHCGFLSTAKHLGEPTRGYTSADHPVQQRLIRICEELGGEDLSATPRGIDGCGIPVFGMSLKAMAVAMARMADPAELSAKRREAILRIRKAVAAEPLMIAGTGRFGSLVLQQLGERILLKTGAEGVYTAALPELGLGIALKVDDGNGRASTVALGWILTQLGVLKQADRDALANQLTVPVTNWEGVGCGTIRPALDLSL</sequence>
<gene>
    <name evidence="1" type="ORF">BCL74_1327</name>
</gene>
<comment type="caution">
    <text evidence="1">The sequence shown here is derived from an EMBL/GenBank/DDBJ whole genome shotgun (WGS) entry which is preliminary data.</text>
</comment>
<protein>
    <submittedName>
        <fullName evidence="1">Asparaginase</fullName>
    </submittedName>
</protein>
<organism evidence="1 2">
    <name type="scientific">Oceanibaculum indicum</name>
    <dbReference type="NCBI Taxonomy" id="526216"/>
    <lineage>
        <taxon>Bacteria</taxon>
        <taxon>Pseudomonadati</taxon>
        <taxon>Pseudomonadota</taxon>
        <taxon>Alphaproteobacteria</taxon>
        <taxon>Rhodospirillales</taxon>
        <taxon>Oceanibaculaceae</taxon>
        <taxon>Oceanibaculum</taxon>
    </lineage>
</organism>
<dbReference type="EMBL" id="RBIG01000001">
    <property type="protein sequence ID" value="RKQ73538.1"/>
    <property type="molecule type" value="Genomic_DNA"/>
</dbReference>
<evidence type="ECO:0000313" key="2">
    <source>
        <dbReference type="Proteomes" id="UP000277424"/>
    </source>
</evidence>
<accession>A0A420WR61</accession>
<dbReference type="OrthoDB" id="9780674at2"/>